<evidence type="ECO:0000256" key="3">
    <source>
        <dbReference type="ARBA" id="ARBA00022722"/>
    </source>
</evidence>
<dbReference type="RefSeq" id="WP_074715207.1">
    <property type="nucleotide sequence ID" value="NZ_FNWV01000003.1"/>
</dbReference>
<reference evidence="9 10" key="1">
    <citation type="submission" date="2016-10" db="EMBL/GenBank/DDBJ databases">
        <authorList>
            <person name="de Groot N.N."/>
        </authorList>
    </citation>
    <scope>NUCLEOTIDE SEQUENCE [LARGE SCALE GENOMIC DNA]</scope>
    <source>
        <strain evidence="9 10">YAD2003</strain>
    </source>
</reference>
<dbReference type="PROSITE" id="PS00648">
    <property type="entry name" value="RIBONUCLEASE_P"/>
    <property type="match status" value="1"/>
</dbReference>
<dbReference type="AlphaFoldDB" id="A0A1H6IRE9"/>
<evidence type="ECO:0000313" key="10">
    <source>
        <dbReference type="Proteomes" id="UP000183190"/>
    </source>
</evidence>
<keyword evidence="4 7" id="KW-0255">Endonuclease</keyword>
<evidence type="ECO:0000256" key="8">
    <source>
        <dbReference type="NCBIfam" id="TIGR00188"/>
    </source>
</evidence>
<dbReference type="PANTHER" id="PTHR33992:SF1">
    <property type="entry name" value="RIBONUCLEASE P PROTEIN COMPONENT"/>
    <property type="match status" value="1"/>
</dbReference>
<dbReference type="GO" id="GO:0001682">
    <property type="term" value="P:tRNA 5'-leader removal"/>
    <property type="evidence" value="ECO:0007669"/>
    <property type="project" value="UniProtKB-UniRule"/>
</dbReference>
<keyword evidence="3 7" id="KW-0540">Nuclease</keyword>
<dbReference type="EC" id="3.1.26.5" evidence="7 8"/>
<organism evidence="9 10">
    <name type="scientific">Ruminococcus flavefaciens</name>
    <dbReference type="NCBI Taxonomy" id="1265"/>
    <lineage>
        <taxon>Bacteria</taxon>
        <taxon>Bacillati</taxon>
        <taxon>Bacillota</taxon>
        <taxon>Clostridia</taxon>
        <taxon>Eubacteriales</taxon>
        <taxon>Oscillospiraceae</taxon>
        <taxon>Ruminococcus</taxon>
    </lineage>
</organism>
<keyword evidence="5 7" id="KW-0378">Hydrolase</keyword>
<dbReference type="InterPro" id="IPR020539">
    <property type="entry name" value="RNase_P_CS"/>
</dbReference>
<dbReference type="GO" id="GO:0030677">
    <property type="term" value="C:ribonuclease P complex"/>
    <property type="evidence" value="ECO:0007669"/>
    <property type="project" value="TreeGrafter"/>
</dbReference>
<dbReference type="EMBL" id="FNWV01000003">
    <property type="protein sequence ID" value="SEH51394.1"/>
    <property type="molecule type" value="Genomic_DNA"/>
</dbReference>
<evidence type="ECO:0000313" key="9">
    <source>
        <dbReference type="EMBL" id="SEH51394.1"/>
    </source>
</evidence>
<comment type="subunit">
    <text evidence="7">Consists of a catalytic RNA component (M1 or rnpB) and a protein subunit.</text>
</comment>
<dbReference type="InterPro" id="IPR000100">
    <property type="entry name" value="RNase_P"/>
</dbReference>
<dbReference type="SUPFAM" id="SSF54211">
    <property type="entry name" value="Ribosomal protein S5 domain 2-like"/>
    <property type="match status" value="1"/>
</dbReference>
<dbReference type="NCBIfam" id="TIGR00188">
    <property type="entry name" value="rnpA"/>
    <property type="match status" value="1"/>
</dbReference>
<evidence type="ECO:0000256" key="6">
    <source>
        <dbReference type="ARBA" id="ARBA00022884"/>
    </source>
</evidence>
<evidence type="ECO:0000256" key="1">
    <source>
        <dbReference type="ARBA" id="ARBA00002663"/>
    </source>
</evidence>
<dbReference type="PANTHER" id="PTHR33992">
    <property type="entry name" value="RIBONUCLEASE P PROTEIN COMPONENT"/>
    <property type="match status" value="1"/>
</dbReference>
<dbReference type="Proteomes" id="UP000183190">
    <property type="component" value="Unassembled WGS sequence"/>
</dbReference>
<comment type="catalytic activity">
    <reaction evidence="7">
        <text>Endonucleolytic cleavage of RNA, removing 5'-extranucleotides from tRNA precursor.</text>
        <dbReference type="EC" id="3.1.26.5"/>
    </reaction>
</comment>
<dbReference type="GO" id="GO:0042781">
    <property type="term" value="F:3'-tRNA processing endoribonuclease activity"/>
    <property type="evidence" value="ECO:0007669"/>
    <property type="project" value="TreeGrafter"/>
</dbReference>
<evidence type="ECO:0000256" key="7">
    <source>
        <dbReference type="HAMAP-Rule" id="MF_00227"/>
    </source>
</evidence>
<evidence type="ECO:0000256" key="4">
    <source>
        <dbReference type="ARBA" id="ARBA00022759"/>
    </source>
</evidence>
<dbReference type="GO" id="GO:0004526">
    <property type="term" value="F:ribonuclease P activity"/>
    <property type="evidence" value="ECO:0007669"/>
    <property type="project" value="UniProtKB-UniRule"/>
</dbReference>
<accession>A0A1H6IRE9</accession>
<name>A0A1H6IRE9_RUMFL</name>
<dbReference type="InterPro" id="IPR020568">
    <property type="entry name" value="Ribosomal_Su5_D2-typ_SF"/>
</dbReference>
<keyword evidence="6 7" id="KW-0694">RNA-binding</keyword>
<sequence length="122" mass="14010">MLYTEILNDNKDFLTLYKKGRYAASKYSVIYVRPNGRPFNRLGITAGKKVGNAVCRNRAKRLIRLAYRNAEVELPVGMDIVIVARAAICSIKSQEYCGYMDKYGVNDIKKMFKSFDNKNKRV</sequence>
<dbReference type="OrthoDB" id="9810867at2"/>
<evidence type="ECO:0000256" key="2">
    <source>
        <dbReference type="ARBA" id="ARBA00022694"/>
    </source>
</evidence>
<protein>
    <recommendedName>
        <fullName evidence="7 8">Ribonuclease P protein component</fullName>
        <shortName evidence="7">RNase P protein</shortName>
        <shortName evidence="7">RNaseP protein</shortName>
        <ecNumber evidence="7 8">3.1.26.5</ecNumber>
    </recommendedName>
    <alternativeName>
        <fullName evidence="7">Protein C5</fullName>
    </alternativeName>
</protein>
<dbReference type="InterPro" id="IPR014721">
    <property type="entry name" value="Ribsml_uS5_D2-typ_fold_subgr"/>
</dbReference>
<dbReference type="Gene3D" id="3.30.230.10">
    <property type="match status" value="1"/>
</dbReference>
<dbReference type="GO" id="GO:0000049">
    <property type="term" value="F:tRNA binding"/>
    <property type="evidence" value="ECO:0007669"/>
    <property type="project" value="UniProtKB-UniRule"/>
</dbReference>
<comment type="similarity">
    <text evidence="7">Belongs to the RnpA family.</text>
</comment>
<dbReference type="HAMAP" id="MF_00227">
    <property type="entry name" value="RNase_P"/>
    <property type="match status" value="1"/>
</dbReference>
<evidence type="ECO:0000256" key="5">
    <source>
        <dbReference type="ARBA" id="ARBA00022801"/>
    </source>
</evidence>
<keyword evidence="2 7" id="KW-0819">tRNA processing</keyword>
<dbReference type="Pfam" id="PF00825">
    <property type="entry name" value="Ribonuclease_P"/>
    <property type="match status" value="1"/>
</dbReference>
<proteinExistence type="inferred from homology"/>
<gene>
    <name evidence="7" type="primary">rnpA</name>
    <name evidence="9" type="ORF">SAMN02910265_01150</name>
</gene>
<comment type="function">
    <text evidence="1 7">RNaseP catalyzes the removal of the 5'-leader sequence from pre-tRNA to produce the mature 5'-terminus. It can also cleave other RNA substrates such as 4.5S RNA. The protein component plays an auxiliary but essential role in vivo by binding to the 5'-leader sequence and broadening the substrate specificity of the ribozyme.</text>
</comment>